<comment type="similarity">
    <text evidence="2">Belongs to the ABC transporter superfamily. ABCB family. Mitochondrial peptide exporter (TC 3.A.1.212) subfamily.</text>
</comment>
<reference evidence="24 25" key="1">
    <citation type="journal article" date="2016" name="Genome Biol. Evol.">
        <title>Gene Family Evolution Reflects Adaptation to Soil Environmental Stressors in the Genome of the Collembolan Orchesella cincta.</title>
        <authorList>
            <person name="Faddeeva-Vakhrusheva A."/>
            <person name="Derks M.F."/>
            <person name="Anvar S.Y."/>
            <person name="Agamennone V."/>
            <person name="Suring W."/>
            <person name="Smit S."/>
            <person name="van Straalen N.M."/>
            <person name="Roelofs D."/>
        </authorList>
    </citation>
    <scope>NUCLEOTIDE SEQUENCE [LARGE SCALE GENOMIC DNA]</scope>
    <source>
        <tissue evidence="24">Mixed pool</tissue>
    </source>
</reference>
<dbReference type="GO" id="GO:0015421">
    <property type="term" value="F:ABC-type oligopeptide transporter activity"/>
    <property type="evidence" value="ECO:0007669"/>
    <property type="project" value="TreeGrafter"/>
</dbReference>
<dbReference type="GO" id="GO:0042802">
    <property type="term" value="F:identical protein binding"/>
    <property type="evidence" value="ECO:0007669"/>
    <property type="project" value="UniProtKB-ARBA"/>
</dbReference>
<keyword evidence="4 21" id="KW-0812">Transmembrane</keyword>
<dbReference type="PIRSF" id="PIRSF002773">
    <property type="entry name" value="ABC_prm/ATPase_B"/>
    <property type="match status" value="1"/>
</dbReference>
<comment type="subcellular location">
    <subcellularLocation>
        <location evidence="1">Mitochondrion inner membrane</location>
        <topology evidence="1">Multi-pass membrane protein</topology>
    </subcellularLocation>
</comment>
<accession>A0A1D2NI08</accession>
<dbReference type="GO" id="GO:0090374">
    <property type="term" value="P:oligopeptide export from mitochondrion"/>
    <property type="evidence" value="ECO:0007669"/>
    <property type="project" value="TreeGrafter"/>
</dbReference>
<dbReference type="InterPro" id="IPR039421">
    <property type="entry name" value="Type_1_exporter"/>
</dbReference>
<dbReference type="Pfam" id="PF00005">
    <property type="entry name" value="ABC_tran"/>
    <property type="match status" value="1"/>
</dbReference>
<evidence type="ECO:0000256" key="21">
    <source>
        <dbReference type="SAM" id="Phobius"/>
    </source>
</evidence>
<keyword evidence="6" id="KW-0547">Nucleotide-binding</keyword>
<dbReference type="SUPFAM" id="SSF52540">
    <property type="entry name" value="P-loop containing nucleoside triphosphate hydrolases"/>
    <property type="match status" value="1"/>
</dbReference>
<keyword evidence="13" id="KW-0007">Acetylation</keyword>
<dbReference type="GO" id="GO:0046872">
    <property type="term" value="F:metal ion binding"/>
    <property type="evidence" value="ECO:0007669"/>
    <property type="project" value="UniProtKB-KW"/>
</dbReference>
<evidence type="ECO:0000256" key="12">
    <source>
        <dbReference type="ARBA" id="ARBA00022989"/>
    </source>
</evidence>
<keyword evidence="3" id="KW-0813">Transport</keyword>
<feature type="transmembrane region" description="Helical" evidence="21">
    <location>
        <begin position="274"/>
        <end position="292"/>
    </location>
</feature>
<dbReference type="InterPro" id="IPR017871">
    <property type="entry name" value="ABC_transporter-like_CS"/>
</dbReference>
<evidence type="ECO:0000256" key="13">
    <source>
        <dbReference type="ARBA" id="ARBA00022990"/>
    </source>
</evidence>
<dbReference type="Gene3D" id="1.20.1560.10">
    <property type="entry name" value="ABC transporter type 1, transmembrane domain"/>
    <property type="match status" value="1"/>
</dbReference>
<evidence type="ECO:0000256" key="14">
    <source>
        <dbReference type="ARBA" id="ARBA00023128"/>
    </source>
</evidence>
<evidence type="ECO:0000256" key="2">
    <source>
        <dbReference type="ARBA" id="ARBA00005580"/>
    </source>
</evidence>
<dbReference type="InterPro" id="IPR003439">
    <property type="entry name" value="ABC_transporter-like_ATP-bd"/>
</dbReference>
<evidence type="ECO:0000256" key="20">
    <source>
        <dbReference type="ARBA" id="ARBA00083334"/>
    </source>
</evidence>
<feature type="transmembrane region" description="Helical" evidence="21">
    <location>
        <begin position="352"/>
        <end position="376"/>
    </location>
</feature>
<evidence type="ECO:0000256" key="16">
    <source>
        <dbReference type="ARBA" id="ARBA00052250"/>
    </source>
</evidence>
<dbReference type="CDD" id="cd18573">
    <property type="entry name" value="ABC_6TM_ABCB10_like"/>
    <property type="match status" value="1"/>
</dbReference>
<evidence type="ECO:0000256" key="11">
    <source>
        <dbReference type="ARBA" id="ARBA00022967"/>
    </source>
</evidence>
<evidence type="ECO:0000313" key="25">
    <source>
        <dbReference type="Proteomes" id="UP000094527"/>
    </source>
</evidence>
<comment type="catalytic activity">
    <reaction evidence="16">
        <text>biliverdin IXalpha(in) + ATP + H2O = biliverdin IXalpha(out) + ADP + phosphate + H(+)</text>
        <dbReference type="Rhea" id="RHEA:82359"/>
        <dbReference type="ChEBI" id="CHEBI:15377"/>
        <dbReference type="ChEBI" id="CHEBI:15378"/>
        <dbReference type="ChEBI" id="CHEBI:30616"/>
        <dbReference type="ChEBI" id="CHEBI:43474"/>
        <dbReference type="ChEBI" id="CHEBI:57991"/>
        <dbReference type="ChEBI" id="CHEBI:456216"/>
    </reaction>
    <physiologicalReaction direction="left-to-right" evidence="16">
        <dbReference type="Rhea" id="RHEA:82360"/>
    </physiologicalReaction>
</comment>
<dbReference type="PANTHER" id="PTHR43394:SF1">
    <property type="entry name" value="ATP-BINDING CASSETTE SUB-FAMILY B MEMBER 10, MITOCHONDRIAL"/>
    <property type="match status" value="1"/>
</dbReference>
<keyword evidence="9" id="KW-0460">Magnesium</keyword>
<dbReference type="Pfam" id="PF00664">
    <property type="entry name" value="ABC_membrane"/>
    <property type="match status" value="1"/>
</dbReference>
<organism evidence="24 25">
    <name type="scientific">Orchesella cincta</name>
    <name type="common">Springtail</name>
    <name type="synonym">Podura cincta</name>
    <dbReference type="NCBI Taxonomy" id="48709"/>
    <lineage>
        <taxon>Eukaryota</taxon>
        <taxon>Metazoa</taxon>
        <taxon>Ecdysozoa</taxon>
        <taxon>Arthropoda</taxon>
        <taxon>Hexapoda</taxon>
        <taxon>Collembola</taxon>
        <taxon>Entomobryomorpha</taxon>
        <taxon>Entomobryoidea</taxon>
        <taxon>Orchesellidae</taxon>
        <taxon>Orchesellinae</taxon>
        <taxon>Orchesella</taxon>
    </lineage>
</organism>
<dbReference type="PROSITE" id="PS50893">
    <property type="entry name" value="ABC_TRANSPORTER_2"/>
    <property type="match status" value="1"/>
</dbReference>
<evidence type="ECO:0000256" key="7">
    <source>
        <dbReference type="ARBA" id="ARBA00022792"/>
    </source>
</evidence>
<dbReference type="GO" id="GO:0005743">
    <property type="term" value="C:mitochondrial inner membrane"/>
    <property type="evidence" value="ECO:0007669"/>
    <property type="project" value="UniProtKB-SubCell"/>
</dbReference>
<comment type="function">
    <text evidence="17">ATP-dependent transporter located in the mitochondrial inner membrane that catalyzes the export of biliverdin from the mitochondrial matrix, and plays a crucial role in hemoglobin synthesis and antioxidative stress. Participates in the early step of the heme biosynthetic process during insertion of iron into protoporphyrin IX (PPIX). Involved in the stabilization of the iron transporter mitoferrin-1/SLC25A37. In addition may be involved in mitochondrial unfolded protein response (UPRmt) signaling pathway, although ABCB10 probably does not participate in peptide export from mitochondria.</text>
</comment>
<evidence type="ECO:0000256" key="1">
    <source>
        <dbReference type="ARBA" id="ARBA00004448"/>
    </source>
</evidence>
<keyword evidence="14" id="KW-0496">Mitochondrion</keyword>
<gene>
    <name evidence="24" type="ORF">Ocin01_01776</name>
</gene>
<evidence type="ECO:0000256" key="17">
    <source>
        <dbReference type="ARBA" id="ARBA00055589"/>
    </source>
</evidence>
<feature type="transmembrane region" description="Helical" evidence="21">
    <location>
        <begin position="128"/>
        <end position="151"/>
    </location>
</feature>
<evidence type="ECO:0000313" key="24">
    <source>
        <dbReference type="EMBL" id="ODN04904.1"/>
    </source>
</evidence>
<evidence type="ECO:0000256" key="9">
    <source>
        <dbReference type="ARBA" id="ARBA00022842"/>
    </source>
</evidence>
<evidence type="ECO:0000256" key="19">
    <source>
        <dbReference type="ARBA" id="ARBA00075187"/>
    </source>
</evidence>
<dbReference type="PROSITE" id="PS50929">
    <property type="entry name" value="ABC_TM1F"/>
    <property type="match status" value="1"/>
</dbReference>
<sequence>MSVLSTSSVIWAVMPWRKPNSYRSLIKNGNYWTQGCNNCFKNFCTSQPARTTNTYNISGLIRSRLSSSKLFGRSENFQVFPVVVRRQNMRTSASLRSSMSNKSDVVPVRKAGKKEISRLLGLAKGEKWTLTGAIILLAISSTVTMAVPFCLGKVIDIIYTGDDINETKRNLDKVCLGLLGVFLIGGVCNFGRVYLMQTSGLRITNKMRTSVFSSILKQDVAFFDKNKTGELINRLSADTSLVSQSVTMNVSDGLRSTFLVAAGVSMMVYTSPQLAVVGLSVVPPVAGLAVVYGRYVRKITQKVQDSLASATQVAEERISNIRTVRAFSQETLENQAYHSKIMDVLQLSYKEALARGIFFGMTGLSGNFIILSVLYYGGSLVAENSITVGALSAFLLYAAYVGVAIGGLSSFYSEMMKGLGASTRLWELIDRKPTIPLRGGVIPKNDLQGNILLNNISFSYPTRPDALIFNNVNLDIPAGKIVAIVGSSGSGKSTLGSLLLRFYDPISGMITVDGLNVSQMDPHWLRRQIGTVSQEPILFSSSIKDNILYGAIDAESVPEERILEVAKEANALDFILKFPQGFDTLVGERGVMLSGGQRQRIAIARALMKNPKILLFDEATSALDAESEHLVQEALERVAKNRTVITIAHRLSTIRHADKIAVLNDGKFAEVGAYHELMTIEDGMFRRLVEKQTIQQ</sequence>
<keyword evidence="11" id="KW-1278">Translocase</keyword>
<evidence type="ECO:0000256" key="8">
    <source>
        <dbReference type="ARBA" id="ARBA00022840"/>
    </source>
</evidence>
<feature type="transmembrane region" description="Helical" evidence="21">
    <location>
        <begin position="174"/>
        <end position="195"/>
    </location>
</feature>
<dbReference type="FunFam" id="1.20.1560.10:FF:000048">
    <property type="entry name" value="ATP-binding cassette sub-family B member 10, mitochondrial"/>
    <property type="match status" value="1"/>
</dbReference>
<evidence type="ECO:0000259" key="23">
    <source>
        <dbReference type="PROSITE" id="PS50929"/>
    </source>
</evidence>
<keyword evidence="10" id="KW-0809">Transit peptide</keyword>
<keyword evidence="5" id="KW-0479">Metal-binding</keyword>
<keyword evidence="7" id="KW-0999">Mitochondrion inner membrane</keyword>
<evidence type="ECO:0000256" key="10">
    <source>
        <dbReference type="ARBA" id="ARBA00022946"/>
    </source>
</evidence>
<evidence type="ECO:0000256" key="4">
    <source>
        <dbReference type="ARBA" id="ARBA00022692"/>
    </source>
</evidence>
<dbReference type="GO" id="GO:0016887">
    <property type="term" value="F:ATP hydrolysis activity"/>
    <property type="evidence" value="ECO:0007669"/>
    <property type="project" value="InterPro"/>
</dbReference>
<dbReference type="FunFam" id="3.40.50.300:FF:000403">
    <property type="entry name" value="ATP-binding cassette sub-family B member 8, mitochondrial"/>
    <property type="match status" value="1"/>
</dbReference>
<evidence type="ECO:0000259" key="22">
    <source>
        <dbReference type="PROSITE" id="PS50893"/>
    </source>
</evidence>
<dbReference type="PANTHER" id="PTHR43394">
    <property type="entry name" value="ATP-DEPENDENT PERMEASE MDL1, MITOCHONDRIAL"/>
    <property type="match status" value="1"/>
</dbReference>
<dbReference type="InterPro" id="IPR036640">
    <property type="entry name" value="ABC1_TM_sf"/>
</dbReference>
<dbReference type="STRING" id="48709.A0A1D2NI08"/>
<dbReference type="Proteomes" id="UP000094527">
    <property type="component" value="Unassembled WGS sequence"/>
</dbReference>
<keyword evidence="25" id="KW-1185">Reference proteome</keyword>
<evidence type="ECO:0000256" key="3">
    <source>
        <dbReference type="ARBA" id="ARBA00022448"/>
    </source>
</evidence>
<feature type="domain" description="ABC transmembrane type-1" evidence="23">
    <location>
        <begin position="132"/>
        <end position="417"/>
    </location>
</feature>
<keyword evidence="12 21" id="KW-1133">Transmembrane helix</keyword>
<evidence type="ECO:0000256" key="5">
    <source>
        <dbReference type="ARBA" id="ARBA00022723"/>
    </source>
</evidence>
<evidence type="ECO:0000256" key="15">
    <source>
        <dbReference type="ARBA" id="ARBA00023136"/>
    </source>
</evidence>
<dbReference type="InterPro" id="IPR003593">
    <property type="entry name" value="AAA+_ATPase"/>
</dbReference>
<feature type="domain" description="ABC transporter" evidence="22">
    <location>
        <begin position="451"/>
        <end position="690"/>
    </location>
</feature>
<dbReference type="EMBL" id="LJIJ01000034">
    <property type="protein sequence ID" value="ODN04904.1"/>
    <property type="molecule type" value="Genomic_DNA"/>
</dbReference>
<keyword evidence="15 21" id="KW-0472">Membrane</keyword>
<dbReference type="InterPro" id="IPR027417">
    <property type="entry name" value="P-loop_NTPase"/>
</dbReference>
<dbReference type="PROSITE" id="PS00211">
    <property type="entry name" value="ABC_TRANSPORTER_1"/>
    <property type="match status" value="1"/>
</dbReference>
<dbReference type="OrthoDB" id="6500128at2759"/>
<keyword evidence="8 24" id="KW-0067">ATP-binding</keyword>
<dbReference type="SMART" id="SM00382">
    <property type="entry name" value="AAA"/>
    <property type="match status" value="1"/>
</dbReference>
<dbReference type="GO" id="GO:0005524">
    <property type="term" value="F:ATP binding"/>
    <property type="evidence" value="ECO:0007669"/>
    <property type="project" value="UniProtKB-KW"/>
</dbReference>
<evidence type="ECO:0000256" key="6">
    <source>
        <dbReference type="ARBA" id="ARBA00022741"/>
    </source>
</evidence>
<protein>
    <recommendedName>
        <fullName evidence="18">ATP-binding cassette sub-family B member 10, mitochondrial</fullName>
    </recommendedName>
    <alternativeName>
        <fullName evidence="19">ABC-mitochondrial erythroid protein</fullName>
    </alternativeName>
    <alternativeName>
        <fullName evidence="20">ATP-binding cassette transporter 10</fullName>
    </alternativeName>
</protein>
<dbReference type="Gene3D" id="3.40.50.300">
    <property type="entry name" value="P-loop containing nucleotide triphosphate hydrolases"/>
    <property type="match status" value="1"/>
</dbReference>
<evidence type="ECO:0000256" key="18">
    <source>
        <dbReference type="ARBA" id="ARBA00072683"/>
    </source>
</evidence>
<proteinExistence type="inferred from homology"/>
<dbReference type="CDD" id="cd03249">
    <property type="entry name" value="ABC_MTABC3_MDL1_MDL2"/>
    <property type="match status" value="1"/>
</dbReference>
<feature type="transmembrane region" description="Helical" evidence="21">
    <location>
        <begin position="388"/>
        <end position="412"/>
    </location>
</feature>
<name>A0A1D2NI08_ORCCI</name>
<dbReference type="AlphaFoldDB" id="A0A1D2NI08"/>
<comment type="caution">
    <text evidence="24">The sequence shown here is derived from an EMBL/GenBank/DDBJ whole genome shotgun (WGS) entry which is preliminary data.</text>
</comment>
<dbReference type="OMA" id="MYTGHTL"/>
<dbReference type="InterPro" id="IPR011527">
    <property type="entry name" value="ABC1_TM_dom"/>
</dbReference>
<dbReference type="SUPFAM" id="SSF90123">
    <property type="entry name" value="ABC transporter transmembrane region"/>
    <property type="match status" value="1"/>
</dbReference>